<evidence type="ECO:0000256" key="2">
    <source>
        <dbReference type="ARBA" id="ARBA00022741"/>
    </source>
</evidence>
<feature type="region of interest" description="Disordered" evidence="6">
    <location>
        <begin position="455"/>
        <end position="497"/>
    </location>
</feature>
<protein>
    <recommendedName>
        <fullName evidence="7">Protein kinase domain-containing protein</fullName>
    </recommendedName>
</protein>
<dbReference type="PROSITE" id="PS00108">
    <property type="entry name" value="PROTEIN_KINASE_ST"/>
    <property type="match status" value="1"/>
</dbReference>
<dbReference type="PROSITE" id="PS00107">
    <property type="entry name" value="PROTEIN_KINASE_ATP"/>
    <property type="match status" value="1"/>
</dbReference>
<dbReference type="GO" id="GO:0004674">
    <property type="term" value="F:protein serine/threonine kinase activity"/>
    <property type="evidence" value="ECO:0007669"/>
    <property type="project" value="UniProtKB-KW"/>
</dbReference>
<reference evidence="8" key="1">
    <citation type="submission" date="2021-05" db="EMBL/GenBank/DDBJ databases">
        <title>The genome of the haptophyte Pavlova lutheri (Diacronema luteri, Pavlovales) - a model for lipid biosynthesis in eukaryotic algae.</title>
        <authorList>
            <person name="Hulatt C.J."/>
            <person name="Posewitz M.C."/>
        </authorList>
    </citation>
    <scope>NUCLEOTIDE SEQUENCE</scope>
    <source>
        <strain evidence="8">NIVA-4/92</strain>
    </source>
</reference>
<comment type="caution">
    <text evidence="8">The sequence shown here is derived from an EMBL/GenBank/DDBJ whole genome shotgun (WGS) entry which is preliminary data.</text>
</comment>
<dbReference type="EMBL" id="JAGTXO010000032">
    <property type="protein sequence ID" value="KAG8460551.1"/>
    <property type="molecule type" value="Genomic_DNA"/>
</dbReference>
<gene>
    <name evidence="8" type="ORF">KFE25_013201</name>
</gene>
<feature type="domain" description="Protein kinase" evidence="7">
    <location>
        <begin position="64"/>
        <end position="404"/>
    </location>
</feature>
<dbReference type="InterPro" id="IPR011009">
    <property type="entry name" value="Kinase-like_dom_sf"/>
</dbReference>
<dbReference type="PANTHER" id="PTHR44329:SF289">
    <property type="entry name" value="SERINE_THREONINE-PROTEIN KINASE VIK"/>
    <property type="match status" value="1"/>
</dbReference>
<dbReference type="GO" id="GO:0005524">
    <property type="term" value="F:ATP binding"/>
    <property type="evidence" value="ECO:0007669"/>
    <property type="project" value="UniProtKB-UniRule"/>
</dbReference>
<evidence type="ECO:0000313" key="8">
    <source>
        <dbReference type="EMBL" id="KAG8460551.1"/>
    </source>
</evidence>
<keyword evidence="1 5" id="KW-0808">Transferase</keyword>
<dbReference type="OrthoDB" id="339325at2759"/>
<accession>A0A8J6C6Z7</accession>
<evidence type="ECO:0000256" key="1">
    <source>
        <dbReference type="ARBA" id="ARBA00022527"/>
    </source>
</evidence>
<evidence type="ECO:0000256" key="3">
    <source>
        <dbReference type="ARBA" id="ARBA00022840"/>
    </source>
</evidence>
<comment type="similarity">
    <text evidence="5">Belongs to the protein kinase superfamily.</text>
</comment>
<feature type="binding site" evidence="4">
    <location>
        <position position="100"/>
    </location>
    <ligand>
        <name>ATP</name>
        <dbReference type="ChEBI" id="CHEBI:30616"/>
    </ligand>
</feature>
<keyword evidence="9" id="KW-1185">Reference proteome</keyword>
<dbReference type="AlphaFoldDB" id="A0A8J6C6Z7"/>
<dbReference type="Pfam" id="PF07714">
    <property type="entry name" value="PK_Tyr_Ser-Thr"/>
    <property type="match status" value="1"/>
</dbReference>
<evidence type="ECO:0000313" key="9">
    <source>
        <dbReference type="Proteomes" id="UP000751190"/>
    </source>
</evidence>
<dbReference type="InterPro" id="IPR017441">
    <property type="entry name" value="Protein_kinase_ATP_BS"/>
</dbReference>
<evidence type="ECO:0000256" key="5">
    <source>
        <dbReference type="RuleBase" id="RU000304"/>
    </source>
</evidence>
<proteinExistence type="inferred from homology"/>
<keyword evidence="3 4" id="KW-0067">ATP-binding</keyword>
<keyword evidence="2 4" id="KW-0547">Nucleotide-binding</keyword>
<evidence type="ECO:0000256" key="6">
    <source>
        <dbReference type="SAM" id="MobiDB-lite"/>
    </source>
</evidence>
<evidence type="ECO:0000256" key="4">
    <source>
        <dbReference type="PROSITE-ProRule" id="PRU10141"/>
    </source>
</evidence>
<dbReference type="Gene3D" id="1.10.510.10">
    <property type="entry name" value="Transferase(Phosphotransferase) domain 1"/>
    <property type="match status" value="1"/>
</dbReference>
<dbReference type="SMART" id="SM00220">
    <property type="entry name" value="S_TKc"/>
    <property type="match status" value="1"/>
</dbReference>
<keyword evidence="1 5" id="KW-0723">Serine/threonine-protein kinase</keyword>
<feature type="compositionally biased region" description="Low complexity" evidence="6">
    <location>
        <begin position="460"/>
        <end position="475"/>
    </location>
</feature>
<dbReference type="SUPFAM" id="SSF56112">
    <property type="entry name" value="Protein kinase-like (PK-like)"/>
    <property type="match status" value="1"/>
</dbReference>
<organism evidence="8 9">
    <name type="scientific">Diacronema lutheri</name>
    <name type="common">Unicellular marine alga</name>
    <name type="synonym">Monochrysis lutheri</name>
    <dbReference type="NCBI Taxonomy" id="2081491"/>
    <lineage>
        <taxon>Eukaryota</taxon>
        <taxon>Haptista</taxon>
        <taxon>Haptophyta</taxon>
        <taxon>Pavlovophyceae</taxon>
        <taxon>Pavlovales</taxon>
        <taxon>Pavlovaceae</taxon>
        <taxon>Diacronema</taxon>
    </lineage>
</organism>
<dbReference type="Proteomes" id="UP000751190">
    <property type="component" value="Unassembled WGS sequence"/>
</dbReference>
<feature type="region of interest" description="Disordered" evidence="6">
    <location>
        <begin position="102"/>
        <end position="123"/>
    </location>
</feature>
<dbReference type="Pfam" id="PF00069">
    <property type="entry name" value="Pkinase"/>
    <property type="match status" value="1"/>
</dbReference>
<sequence>MRPGASPPALDALLGVMADDGLRRIRYGATTTMASSELAASASFARLVDLAAPDDGAPLSPSALRVVRPLGFGGFSRVEQCALPERAATPSVPAGPYALKRLERPPPDADADADAPTPATGAMTTGCARAPEAAADVPAFDGISLLAEGALLKALRHPNVLRCYGTVGPSALLLELAPGGCLAGRIARRDYGAREAVRWLAAIARGLAYLHEGLNGIAIAHRDLKPSNVLLGADGEPKLCDFGLFTPIRREAPTATADAARGTRSRTLAPLTHALVSPPMPVARAPTPTPTPVRARARHLTARTGTVAYMAPELFRLEGAYTESVDVFALGVLGWELVAQRRAYEELPCGAEELGEMVASRGLRPKVPHSWPAQLAQLVRDCWHADPAARPTAGGAALQLRALLALLDEATRDLRMPLAPGAGDAAFGQLAGRTSPSATLAELEHHALPHAGDTAACADGARAPPLGASGAPSPKAGEKARVTKRAGGAPSACCAVS</sequence>
<name>A0A8J6C6Z7_DIALT</name>
<dbReference type="PANTHER" id="PTHR44329">
    <property type="entry name" value="SERINE/THREONINE-PROTEIN KINASE TNNI3K-RELATED"/>
    <property type="match status" value="1"/>
</dbReference>
<keyword evidence="1 5" id="KW-0418">Kinase</keyword>
<dbReference type="PROSITE" id="PS50011">
    <property type="entry name" value="PROTEIN_KINASE_DOM"/>
    <property type="match status" value="1"/>
</dbReference>
<evidence type="ECO:0000259" key="7">
    <source>
        <dbReference type="PROSITE" id="PS50011"/>
    </source>
</evidence>
<dbReference type="InterPro" id="IPR008271">
    <property type="entry name" value="Ser/Thr_kinase_AS"/>
</dbReference>
<dbReference type="InterPro" id="IPR000719">
    <property type="entry name" value="Prot_kinase_dom"/>
</dbReference>
<dbReference type="InterPro" id="IPR051681">
    <property type="entry name" value="Ser/Thr_Kinases-Pseudokinases"/>
</dbReference>
<dbReference type="InterPro" id="IPR001245">
    <property type="entry name" value="Ser-Thr/Tyr_kinase_cat_dom"/>
</dbReference>